<evidence type="ECO:0000256" key="1">
    <source>
        <dbReference type="SAM" id="MobiDB-lite"/>
    </source>
</evidence>
<dbReference type="OrthoDB" id="9991033at2759"/>
<dbReference type="AlphaFoldDB" id="A0A0M0JH98"/>
<protein>
    <recommendedName>
        <fullName evidence="2">Vint domain-containing protein</fullName>
    </recommendedName>
</protein>
<dbReference type="Proteomes" id="UP000037460">
    <property type="component" value="Unassembled WGS sequence"/>
</dbReference>
<evidence type="ECO:0000313" key="4">
    <source>
        <dbReference type="Proteomes" id="UP000037460"/>
    </source>
</evidence>
<dbReference type="InterPro" id="IPR039510">
    <property type="entry name" value="Vint_dom"/>
</dbReference>
<organism evidence="3 4">
    <name type="scientific">Chrysochromulina tobinii</name>
    <dbReference type="NCBI Taxonomy" id="1460289"/>
    <lineage>
        <taxon>Eukaryota</taxon>
        <taxon>Haptista</taxon>
        <taxon>Haptophyta</taxon>
        <taxon>Prymnesiophyceae</taxon>
        <taxon>Prymnesiales</taxon>
        <taxon>Chrysochromulinaceae</taxon>
        <taxon>Chrysochromulina</taxon>
    </lineage>
</organism>
<evidence type="ECO:0000313" key="3">
    <source>
        <dbReference type="EMBL" id="KOO25855.1"/>
    </source>
</evidence>
<feature type="compositionally biased region" description="Low complexity" evidence="1">
    <location>
        <begin position="148"/>
        <end position="164"/>
    </location>
</feature>
<dbReference type="EMBL" id="JWZX01002920">
    <property type="protein sequence ID" value="KOO25855.1"/>
    <property type="molecule type" value="Genomic_DNA"/>
</dbReference>
<accession>A0A0M0JH98</accession>
<dbReference type="Pfam" id="PF14623">
    <property type="entry name" value="Vint"/>
    <property type="match status" value="1"/>
</dbReference>
<keyword evidence="4" id="KW-1185">Reference proteome</keyword>
<reference evidence="4" key="1">
    <citation type="journal article" date="2015" name="PLoS Genet.">
        <title>Genome Sequence and Transcriptome Analyses of Chrysochromulina tobin: Metabolic Tools for Enhanced Algal Fitness in the Prominent Order Prymnesiales (Haptophyceae).</title>
        <authorList>
            <person name="Hovde B.T."/>
            <person name="Deodato C.R."/>
            <person name="Hunsperger H.M."/>
            <person name="Ryken S.A."/>
            <person name="Yost W."/>
            <person name="Jha R.K."/>
            <person name="Patterson J."/>
            <person name="Monnat R.J. Jr."/>
            <person name="Barlow S.B."/>
            <person name="Starkenburg S.R."/>
            <person name="Cattolico R.A."/>
        </authorList>
    </citation>
    <scope>NUCLEOTIDE SEQUENCE</scope>
    <source>
        <strain evidence="4">CCMP291</strain>
    </source>
</reference>
<feature type="region of interest" description="Disordered" evidence="1">
    <location>
        <begin position="141"/>
        <end position="165"/>
    </location>
</feature>
<comment type="caution">
    <text evidence="3">The sequence shown here is derived from an EMBL/GenBank/DDBJ whole genome shotgun (WGS) entry which is preliminary data.</text>
</comment>
<evidence type="ECO:0000259" key="2">
    <source>
        <dbReference type="Pfam" id="PF14623"/>
    </source>
</evidence>
<sequence length="620" mass="67136">MLAEDTDELMSILIHPSATPSLQSLTSLQEVCSFWRDTIRSQLDTLLFIQGDRAPVMVGEISKLLAINHADVIQLLQKPVAGLTVTMRLYIALDPAEVRTVFMHDWSAVKQVADQLKQVADQLATNKRAREDAAAAAAYKRYGGGGSSSAAASRRSMRGRSMSHVAEEEAVEEEEHVGSAAPVGSAAGCVTALVKPGQLSDEKSTATLAALAAWKQRLSTRSVRLLEMGFRSERVGGFIEGGEVADANSGRVYIVKLIDVDGRKLSVGEVPAEPFYGGDGLNDARFGADRNRDKLVAFGPSRLVVLRPPSGLMLIPIVNTLARVFRDQQASKFKPTEAELLSSLAAWPETGNVRGKICEKPCGIEWTVTPSACSWGAIYSESAAAIIPTVRRRDDEWYAYTPEPIHRDEWREGAGLNRLSGTRSWKAELVVEDKTPKEVVEAYVAACAHGAETFRLEWSHAFSLEPNRAPPVCYGGDARIVLADGTIKLARELAVGDEVGVGERVTAVWRASVGRRMEMVCMGGAVLTPDHPVDHPDASRGWVRADALRAPVALHVDAIFNFVLSGPTRSLVLEVEAGNVLIASTLGQHVPAFPEPFWGTEAVVEQMKAMPAWPLVQTSC</sequence>
<proteinExistence type="predicted"/>
<gene>
    <name evidence="3" type="ORF">Ctob_005009</name>
</gene>
<name>A0A0M0JH98_9EUKA</name>
<feature type="domain" description="Vint" evidence="2">
    <location>
        <begin position="472"/>
        <end position="612"/>
    </location>
</feature>